<proteinExistence type="predicted"/>
<evidence type="ECO:0000313" key="2">
    <source>
        <dbReference type="EMBL" id="KAK1328995.1"/>
    </source>
</evidence>
<dbReference type="Proteomes" id="UP001177744">
    <property type="component" value="Unassembled WGS sequence"/>
</dbReference>
<reference evidence="2" key="1">
    <citation type="submission" date="2023-06" db="EMBL/GenBank/DDBJ databases">
        <title>Reference genome for the Northern bat (Eptesicus nilssonii), a most northern bat species.</title>
        <authorList>
            <person name="Laine V.N."/>
            <person name="Pulliainen A.T."/>
            <person name="Lilley T.M."/>
        </authorList>
    </citation>
    <scope>NUCLEOTIDE SEQUENCE</scope>
    <source>
        <strain evidence="2">BLF_Eptnil</strain>
        <tissue evidence="2">Kidney</tissue>
    </source>
</reference>
<evidence type="ECO:0000313" key="3">
    <source>
        <dbReference type="Proteomes" id="UP001177744"/>
    </source>
</evidence>
<comment type="caution">
    <text evidence="2">The sequence shown here is derived from an EMBL/GenBank/DDBJ whole genome shotgun (WGS) entry which is preliminary data.</text>
</comment>
<dbReference type="EMBL" id="JAULJE010000022">
    <property type="protein sequence ID" value="KAK1328995.1"/>
    <property type="molecule type" value="Genomic_DNA"/>
</dbReference>
<name>A0AA40LDR6_CNENI</name>
<sequence length="79" mass="8328">MAQTLSHWRCELSVLLAQSATPATLSSAPCASCWPNRGCSGDDVDTCKSCVQPLADNPPSTSLLPRFDQEGPRKPGGLV</sequence>
<evidence type="ECO:0000256" key="1">
    <source>
        <dbReference type="SAM" id="MobiDB-lite"/>
    </source>
</evidence>
<keyword evidence="3" id="KW-1185">Reference proteome</keyword>
<dbReference type="AlphaFoldDB" id="A0AA40LDR6"/>
<accession>A0AA40LDR6</accession>
<organism evidence="2 3">
    <name type="scientific">Cnephaeus nilssonii</name>
    <name type="common">Northern bat</name>
    <name type="synonym">Eptesicus nilssonii</name>
    <dbReference type="NCBI Taxonomy" id="3371016"/>
    <lineage>
        <taxon>Eukaryota</taxon>
        <taxon>Metazoa</taxon>
        <taxon>Chordata</taxon>
        <taxon>Craniata</taxon>
        <taxon>Vertebrata</taxon>
        <taxon>Euteleostomi</taxon>
        <taxon>Mammalia</taxon>
        <taxon>Eutheria</taxon>
        <taxon>Laurasiatheria</taxon>
        <taxon>Chiroptera</taxon>
        <taxon>Yangochiroptera</taxon>
        <taxon>Vespertilionidae</taxon>
        <taxon>Cnephaeus</taxon>
    </lineage>
</organism>
<protein>
    <submittedName>
        <fullName evidence="2">Uncharacterized protein</fullName>
    </submittedName>
</protein>
<feature type="region of interest" description="Disordered" evidence="1">
    <location>
        <begin position="55"/>
        <end position="79"/>
    </location>
</feature>
<gene>
    <name evidence="2" type="ORF">QTO34_011166</name>
</gene>